<dbReference type="OrthoDB" id="6336411at2"/>
<evidence type="ECO:0000256" key="2">
    <source>
        <dbReference type="ARBA" id="ARBA00022448"/>
    </source>
</evidence>
<dbReference type="GO" id="GO:0034040">
    <property type="term" value="F:ATPase-coupled lipid transmembrane transporter activity"/>
    <property type="evidence" value="ECO:0007669"/>
    <property type="project" value="TreeGrafter"/>
</dbReference>
<dbReference type="GO" id="GO:0140359">
    <property type="term" value="F:ABC-type transporter activity"/>
    <property type="evidence" value="ECO:0007669"/>
    <property type="project" value="InterPro"/>
</dbReference>
<keyword evidence="2" id="KW-0813">Transport</keyword>
<dbReference type="Gene3D" id="3.40.50.300">
    <property type="entry name" value="P-loop containing nucleotide triphosphate hydrolases"/>
    <property type="match status" value="1"/>
</dbReference>
<dbReference type="InterPro" id="IPR011527">
    <property type="entry name" value="ABC1_TM_dom"/>
</dbReference>
<keyword evidence="5" id="KW-0547">Nucleotide-binding</keyword>
<accession>A0A1H9BKV5</accession>
<evidence type="ECO:0000256" key="4">
    <source>
        <dbReference type="ARBA" id="ARBA00022692"/>
    </source>
</evidence>
<evidence type="ECO:0000259" key="10">
    <source>
        <dbReference type="PROSITE" id="PS50893"/>
    </source>
</evidence>
<evidence type="ECO:0000256" key="6">
    <source>
        <dbReference type="ARBA" id="ARBA00022840"/>
    </source>
</evidence>
<dbReference type="STRING" id="867345.SAMN05421693_10964"/>
<dbReference type="SMART" id="SM00382">
    <property type="entry name" value="AAA"/>
    <property type="match status" value="1"/>
</dbReference>
<sequence length="569" mass="61957">MSDPKEARSAILAALGQFRHVFGSALAFSMVINLLMLVPAIYMLQLYDRVLASMNVSTLIMLTLVVVGLYIVLAAMEMIRSKTLIRMGNRLDEQLNGQVFRATYESYLRQGNGNAQQSLSDFTNVRQFTTGQGIIAFFDAPWTPIFIMVMFMFHWKIGVLAIFGATILLILALANEWLTSKPLSEANRIANRANAQAASNLRNAEVIEAMGMIDRVRTRWLSMHHKMLDHQTVASERAAVLTGLTKTLSLAMQSLVLGLGAWLVIHNEMTAGMMIAGSILMGRALAPMQQLIGSWRGFVATRNAHERVSGLLRTFPERPEALPLPPPKGHLKVEGLYAAPPGVQKPVISNVSFALEAGQILGMVGPSASGKSTLARLLVGVWSPMAGKVRMDGADLYTWDKRQLGDHIGYLPQDIELFDGTVAENIARFGQIDPDQVVKAAQKAGVHEMILRFPGGYDTVIGTGGFNLSGGQRQRIALARAVYGSPRLIVLDEPNSNLDDSGEQALITTVRQLKADGVTVIIITHRTSIIAAVDQMLVMRDGQASMFGPRDDVLTALKSGGAMTPRSQP</sequence>
<keyword evidence="4 9" id="KW-0812">Transmembrane</keyword>
<dbReference type="InterPro" id="IPR036640">
    <property type="entry name" value="ABC1_TM_sf"/>
</dbReference>
<dbReference type="Pfam" id="PF00664">
    <property type="entry name" value="ABC_membrane"/>
    <property type="match status" value="1"/>
</dbReference>
<reference evidence="12 13" key="1">
    <citation type="submission" date="2016-10" db="EMBL/GenBank/DDBJ databases">
        <authorList>
            <person name="de Groot N.N."/>
        </authorList>
    </citation>
    <scope>NUCLEOTIDE SEQUENCE [LARGE SCALE GENOMIC DNA]</scope>
    <source>
        <strain evidence="12 13">B7-7</strain>
    </source>
</reference>
<dbReference type="GO" id="GO:0008233">
    <property type="term" value="F:peptidase activity"/>
    <property type="evidence" value="ECO:0007669"/>
    <property type="project" value="UniProtKB-KW"/>
</dbReference>
<dbReference type="PROSITE" id="PS50929">
    <property type="entry name" value="ABC_TM1F"/>
    <property type="match status" value="1"/>
</dbReference>
<dbReference type="PROSITE" id="PS00211">
    <property type="entry name" value="ABC_TRANSPORTER_1"/>
    <property type="match status" value="1"/>
</dbReference>
<feature type="transmembrane region" description="Helical" evidence="9">
    <location>
        <begin position="56"/>
        <end position="76"/>
    </location>
</feature>
<evidence type="ECO:0000256" key="1">
    <source>
        <dbReference type="ARBA" id="ARBA00004651"/>
    </source>
</evidence>
<evidence type="ECO:0000256" key="5">
    <source>
        <dbReference type="ARBA" id="ARBA00022741"/>
    </source>
</evidence>
<feature type="domain" description="ABC transmembrane type-1" evidence="11">
    <location>
        <begin position="25"/>
        <end position="300"/>
    </location>
</feature>
<dbReference type="InterPro" id="IPR010128">
    <property type="entry name" value="ATPase_T1SS_PrtD-like"/>
</dbReference>
<dbReference type="CDD" id="cd03246">
    <property type="entry name" value="ABCC_Protease_Secretion"/>
    <property type="match status" value="1"/>
</dbReference>
<comment type="subcellular location">
    <subcellularLocation>
        <location evidence="1">Cell membrane</location>
        <topology evidence="1">Multi-pass membrane protein</topology>
    </subcellularLocation>
</comment>
<dbReference type="RefSeq" id="WP_090205391.1">
    <property type="nucleotide sequence ID" value="NZ_FOFO01000009.1"/>
</dbReference>
<dbReference type="GO" id="GO:0006508">
    <property type="term" value="P:proteolysis"/>
    <property type="evidence" value="ECO:0007669"/>
    <property type="project" value="UniProtKB-KW"/>
</dbReference>
<dbReference type="InterPro" id="IPR047957">
    <property type="entry name" value="ABC_AprD-like_6TM"/>
</dbReference>
<dbReference type="InterPro" id="IPR003593">
    <property type="entry name" value="AAA+_ATPase"/>
</dbReference>
<dbReference type="InterPro" id="IPR039421">
    <property type="entry name" value="Type_1_exporter"/>
</dbReference>
<dbReference type="NCBIfam" id="TIGR01842">
    <property type="entry name" value="type_I_sec_PrtD"/>
    <property type="match status" value="1"/>
</dbReference>
<feature type="domain" description="ABC transporter" evidence="10">
    <location>
        <begin position="331"/>
        <end position="566"/>
    </location>
</feature>
<keyword evidence="12" id="KW-0645">Protease</keyword>
<evidence type="ECO:0000259" key="11">
    <source>
        <dbReference type="PROSITE" id="PS50929"/>
    </source>
</evidence>
<keyword evidence="13" id="KW-1185">Reference proteome</keyword>
<dbReference type="GO" id="GO:0030256">
    <property type="term" value="C:type I protein secretion system complex"/>
    <property type="evidence" value="ECO:0007669"/>
    <property type="project" value="InterPro"/>
</dbReference>
<dbReference type="FunFam" id="1.20.1560.10:FF:000109">
    <property type="entry name" value="Alkaline protease secretion ATP-binding protein aprD"/>
    <property type="match status" value="1"/>
</dbReference>
<evidence type="ECO:0000313" key="12">
    <source>
        <dbReference type="EMBL" id="SEP89387.1"/>
    </source>
</evidence>
<dbReference type="FunFam" id="3.40.50.300:FF:001444">
    <property type="entry name" value="ABC transporter ATP-binding protein"/>
    <property type="match status" value="1"/>
</dbReference>
<organism evidence="12 13">
    <name type="scientific">Ectothiorhodospira magna</name>
    <dbReference type="NCBI Taxonomy" id="867345"/>
    <lineage>
        <taxon>Bacteria</taxon>
        <taxon>Pseudomonadati</taxon>
        <taxon>Pseudomonadota</taxon>
        <taxon>Gammaproteobacteria</taxon>
        <taxon>Chromatiales</taxon>
        <taxon>Ectothiorhodospiraceae</taxon>
        <taxon>Ectothiorhodospira</taxon>
    </lineage>
</organism>
<keyword evidence="6 12" id="KW-0067">ATP-binding</keyword>
<keyword evidence="12" id="KW-0378">Hydrolase</keyword>
<dbReference type="GO" id="GO:0005886">
    <property type="term" value="C:plasma membrane"/>
    <property type="evidence" value="ECO:0007669"/>
    <property type="project" value="UniProtKB-SubCell"/>
</dbReference>
<dbReference type="InterPro" id="IPR027417">
    <property type="entry name" value="P-loop_NTPase"/>
</dbReference>
<protein>
    <submittedName>
        <fullName evidence="12">ATP-binding cassette, subfamily C, exporter for protease/lipase/ATP-binding cassette, subfamily C, EexD</fullName>
    </submittedName>
</protein>
<keyword evidence="3" id="KW-1003">Cell membrane</keyword>
<keyword evidence="8 9" id="KW-0472">Membrane</keyword>
<evidence type="ECO:0000256" key="7">
    <source>
        <dbReference type="ARBA" id="ARBA00022989"/>
    </source>
</evidence>
<dbReference type="SUPFAM" id="SSF52540">
    <property type="entry name" value="P-loop containing nucleoside triphosphate hydrolases"/>
    <property type="match status" value="1"/>
</dbReference>
<dbReference type="Proteomes" id="UP000199496">
    <property type="component" value="Unassembled WGS sequence"/>
</dbReference>
<evidence type="ECO:0000256" key="9">
    <source>
        <dbReference type="SAM" id="Phobius"/>
    </source>
</evidence>
<gene>
    <name evidence="12" type="ORF">SAMN05421693_10964</name>
</gene>
<dbReference type="CDD" id="cd18586">
    <property type="entry name" value="ABC_6TM_PrtD_like"/>
    <property type="match status" value="1"/>
</dbReference>
<dbReference type="Pfam" id="PF00005">
    <property type="entry name" value="ABC_tran"/>
    <property type="match status" value="1"/>
</dbReference>
<proteinExistence type="predicted"/>
<evidence type="ECO:0000313" key="13">
    <source>
        <dbReference type="Proteomes" id="UP000199496"/>
    </source>
</evidence>
<feature type="transmembrane region" description="Helical" evidence="9">
    <location>
        <begin position="134"/>
        <end position="153"/>
    </location>
</feature>
<dbReference type="Gene3D" id="1.20.1560.10">
    <property type="entry name" value="ABC transporter type 1, transmembrane domain"/>
    <property type="match status" value="1"/>
</dbReference>
<dbReference type="SUPFAM" id="SSF90123">
    <property type="entry name" value="ABC transporter transmembrane region"/>
    <property type="match status" value="1"/>
</dbReference>
<keyword evidence="7 9" id="KW-1133">Transmembrane helix</keyword>
<dbReference type="GO" id="GO:0005524">
    <property type="term" value="F:ATP binding"/>
    <property type="evidence" value="ECO:0007669"/>
    <property type="project" value="UniProtKB-KW"/>
</dbReference>
<dbReference type="PANTHER" id="PTHR24221:SF248">
    <property type="entry name" value="ABC TRANSPORTER TRANSMEMBRANE REGION"/>
    <property type="match status" value="1"/>
</dbReference>
<dbReference type="PROSITE" id="PS50893">
    <property type="entry name" value="ABC_TRANSPORTER_2"/>
    <property type="match status" value="1"/>
</dbReference>
<evidence type="ECO:0000256" key="3">
    <source>
        <dbReference type="ARBA" id="ARBA00022475"/>
    </source>
</evidence>
<evidence type="ECO:0000256" key="8">
    <source>
        <dbReference type="ARBA" id="ARBA00023136"/>
    </source>
</evidence>
<dbReference type="PANTHER" id="PTHR24221">
    <property type="entry name" value="ATP-BINDING CASSETTE SUB-FAMILY B"/>
    <property type="match status" value="1"/>
</dbReference>
<dbReference type="EMBL" id="FOFO01000009">
    <property type="protein sequence ID" value="SEP89387.1"/>
    <property type="molecule type" value="Genomic_DNA"/>
</dbReference>
<dbReference type="InterPro" id="IPR017871">
    <property type="entry name" value="ABC_transporter-like_CS"/>
</dbReference>
<dbReference type="InterPro" id="IPR003439">
    <property type="entry name" value="ABC_transporter-like_ATP-bd"/>
</dbReference>
<dbReference type="GO" id="GO:0016887">
    <property type="term" value="F:ATP hydrolysis activity"/>
    <property type="evidence" value="ECO:0007669"/>
    <property type="project" value="InterPro"/>
</dbReference>
<name>A0A1H9BKV5_9GAMM</name>
<feature type="transmembrane region" description="Helical" evidence="9">
    <location>
        <begin position="21"/>
        <end position="44"/>
    </location>
</feature>
<dbReference type="AlphaFoldDB" id="A0A1H9BKV5"/>
<feature type="transmembrane region" description="Helical" evidence="9">
    <location>
        <begin position="159"/>
        <end position="178"/>
    </location>
</feature>
<dbReference type="GO" id="GO:0030253">
    <property type="term" value="P:protein secretion by the type I secretion system"/>
    <property type="evidence" value="ECO:0007669"/>
    <property type="project" value="InterPro"/>
</dbReference>